<dbReference type="EnsemblProtists" id="EOD08323">
    <property type="protein sequence ID" value="EOD08323"/>
    <property type="gene ID" value="EMIHUDRAFT_438292"/>
</dbReference>
<name>A0A0D3IAN8_EMIH1</name>
<evidence type="ECO:0000313" key="2">
    <source>
        <dbReference type="Proteomes" id="UP000013827"/>
    </source>
</evidence>
<reference evidence="1" key="2">
    <citation type="submission" date="2024-10" db="UniProtKB">
        <authorList>
            <consortium name="EnsemblProtists"/>
        </authorList>
    </citation>
    <scope>IDENTIFICATION</scope>
</reference>
<dbReference type="HOGENOM" id="CLU_1734913_0_0_1"/>
<organism evidence="1 2">
    <name type="scientific">Emiliania huxleyi (strain CCMP1516)</name>
    <dbReference type="NCBI Taxonomy" id="280463"/>
    <lineage>
        <taxon>Eukaryota</taxon>
        <taxon>Haptista</taxon>
        <taxon>Haptophyta</taxon>
        <taxon>Prymnesiophyceae</taxon>
        <taxon>Isochrysidales</taxon>
        <taxon>Noelaerhabdaceae</taxon>
        <taxon>Emiliania</taxon>
    </lineage>
</organism>
<dbReference type="EnsemblProtists" id="EOD11678">
    <property type="protein sequence ID" value="EOD11678"/>
    <property type="gene ID" value="EMIHUDRAFT_371478"/>
</dbReference>
<dbReference type="GeneID" id="17257831"/>
<dbReference type="GeneID" id="17254485"/>
<dbReference type="KEGG" id="ehx:EMIHUDRAFT_371478"/>
<dbReference type="PaxDb" id="2903-EOD08323"/>
<evidence type="ECO:0008006" key="3">
    <source>
        <dbReference type="Google" id="ProtNLM"/>
    </source>
</evidence>
<keyword evidence="2" id="KW-1185">Reference proteome</keyword>
<dbReference type="RefSeq" id="XP_005764107.1">
    <property type="nucleotide sequence ID" value="XM_005764050.1"/>
</dbReference>
<accession>A0A0D3IAN8</accession>
<sequence length="151" mass="15860">MLDAPRAILRCWGWRLDGSLPAPVGTPGKYRLDALLPIAALPWSSTGGHDGIPPYSQLRPPARGVASAVVCGPAALRRGGARWSSRVSEQLQAATVRLHEDVLRMSGALEGLDLLRAEALGAARRPSEPRPAWVERALAAERSAAAASSGA</sequence>
<dbReference type="RefSeq" id="XP_005760752.1">
    <property type="nucleotide sequence ID" value="XM_005760695.1"/>
</dbReference>
<reference evidence="2" key="1">
    <citation type="journal article" date="2013" name="Nature">
        <title>Pan genome of the phytoplankton Emiliania underpins its global distribution.</title>
        <authorList>
            <person name="Read B.A."/>
            <person name="Kegel J."/>
            <person name="Klute M.J."/>
            <person name="Kuo A."/>
            <person name="Lefebvre S.C."/>
            <person name="Maumus F."/>
            <person name="Mayer C."/>
            <person name="Miller J."/>
            <person name="Monier A."/>
            <person name="Salamov A."/>
            <person name="Young J."/>
            <person name="Aguilar M."/>
            <person name="Claverie J.M."/>
            <person name="Frickenhaus S."/>
            <person name="Gonzalez K."/>
            <person name="Herman E.K."/>
            <person name="Lin Y.C."/>
            <person name="Napier J."/>
            <person name="Ogata H."/>
            <person name="Sarno A.F."/>
            <person name="Shmutz J."/>
            <person name="Schroeder D."/>
            <person name="de Vargas C."/>
            <person name="Verret F."/>
            <person name="von Dassow P."/>
            <person name="Valentin K."/>
            <person name="Van de Peer Y."/>
            <person name="Wheeler G."/>
            <person name="Dacks J.B."/>
            <person name="Delwiche C.F."/>
            <person name="Dyhrman S.T."/>
            <person name="Glockner G."/>
            <person name="John U."/>
            <person name="Richards T."/>
            <person name="Worden A.Z."/>
            <person name="Zhang X."/>
            <person name="Grigoriev I.V."/>
            <person name="Allen A.E."/>
            <person name="Bidle K."/>
            <person name="Borodovsky M."/>
            <person name="Bowler C."/>
            <person name="Brownlee C."/>
            <person name="Cock J.M."/>
            <person name="Elias M."/>
            <person name="Gladyshev V.N."/>
            <person name="Groth M."/>
            <person name="Guda C."/>
            <person name="Hadaegh A."/>
            <person name="Iglesias-Rodriguez M.D."/>
            <person name="Jenkins J."/>
            <person name="Jones B.M."/>
            <person name="Lawson T."/>
            <person name="Leese F."/>
            <person name="Lindquist E."/>
            <person name="Lobanov A."/>
            <person name="Lomsadze A."/>
            <person name="Malik S.B."/>
            <person name="Marsh M.E."/>
            <person name="Mackinder L."/>
            <person name="Mock T."/>
            <person name="Mueller-Roeber B."/>
            <person name="Pagarete A."/>
            <person name="Parker M."/>
            <person name="Probert I."/>
            <person name="Quesneville H."/>
            <person name="Raines C."/>
            <person name="Rensing S.A."/>
            <person name="Riano-Pachon D.M."/>
            <person name="Richier S."/>
            <person name="Rokitta S."/>
            <person name="Shiraiwa Y."/>
            <person name="Soanes D.M."/>
            <person name="van der Giezen M."/>
            <person name="Wahlund T.M."/>
            <person name="Williams B."/>
            <person name="Wilson W."/>
            <person name="Wolfe G."/>
            <person name="Wurch L.L."/>
        </authorList>
    </citation>
    <scope>NUCLEOTIDE SEQUENCE</scope>
</reference>
<dbReference type="AlphaFoldDB" id="A0A0D3IAN8"/>
<proteinExistence type="predicted"/>
<evidence type="ECO:0000313" key="1">
    <source>
        <dbReference type="EnsemblProtists" id="EOD08323"/>
    </source>
</evidence>
<protein>
    <recommendedName>
        <fullName evidence="3">Tafazzin family protein</fullName>
    </recommendedName>
</protein>
<dbReference type="Proteomes" id="UP000013827">
    <property type="component" value="Unassembled WGS sequence"/>
</dbReference>
<dbReference type="KEGG" id="ehx:EMIHUDRAFT_438292"/>